<accession>X6NZN5</accession>
<dbReference type="AlphaFoldDB" id="X6NZN5"/>
<proteinExistence type="predicted"/>
<organism evidence="2 3">
    <name type="scientific">Reticulomyxa filosa</name>
    <dbReference type="NCBI Taxonomy" id="46433"/>
    <lineage>
        <taxon>Eukaryota</taxon>
        <taxon>Sar</taxon>
        <taxon>Rhizaria</taxon>
        <taxon>Retaria</taxon>
        <taxon>Foraminifera</taxon>
        <taxon>Monothalamids</taxon>
        <taxon>Reticulomyxidae</taxon>
        <taxon>Reticulomyxa</taxon>
    </lineage>
</organism>
<protein>
    <submittedName>
        <fullName evidence="2">Uncharacterized protein</fullName>
    </submittedName>
</protein>
<dbReference type="Proteomes" id="UP000023152">
    <property type="component" value="Unassembled WGS sequence"/>
</dbReference>
<comment type="caution">
    <text evidence="2">The sequence shown here is derived from an EMBL/GenBank/DDBJ whole genome shotgun (WGS) entry which is preliminary data.</text>
</comment>
<dbReference type="EMBL" id="ASPP01004951">
    <property type="protein sequence ID" value="ETO31411.1"/>
    <property type="molecule type" value="Genomic_DNA"/>
</dbReference>
<evidence type="ECO:0000313" key="3">
    <source>
        <dbReference type="Proteomes" id="UP000023152"/>
    </source>
</evidence>
<name>X6NZN5_RETFI</name>
<reference evidence="2 3" key="1">
    <citation type="journal article" date="2013" name="Curr. Biol.">
        <title>The Genome of the Foraminiferan Reticulomyxa filosa.</title>
        <authorList>
            <person name="Glockner G."/>
            <person name="Hulsmann N."/>
            <person name="Schleicher M."/>
            <person name="Noegel A.A."/>
            <person name="Eichinger L."/>
            <person name="Gallinger C."/>
            <person name="Pawlowski J."/>
            <person name="Sierra R."/>
            <person name="Euteneuer U."/>
            <person name="Pillet L."/>
            <person name="Moustafa A."/>
            <person name="Platzer M."/>
            <person name="Groth M."/>
            <person name="Szafranski K."/>
            <person name="Schliwa M."/>
        </authorList>
    </citation>
    <scope>NUCLEOTIDE SEQUENCE [LARGE SCALE GENOMIC DNA]</scope>
</reference>
<evidence type="ECO:0000313" key="2">
    <source>
        <dbReference type="EMBL" id="ETO31411.1"/>
    </source>
</evidence>
<keyword evidence="3" id="KW-1185">Reference proteome</keyword>
<sequence>MASSGTPNSLQAKVWDGNRGRSLRGVSEFQRASMSSPTFLTPNSRSYSMVLIKPGRNRGSPFPLLDEAKETSPQDFAKVQSNFIADEKHEQDDDKNTNIHLNTNTNLNKKYAKIQTHLSLPALSPLNPLTPSLDHSNVDIIETKEEQEEQQEQQEQEKAREKTTLQINYSSIKIDTRQQCHCGYILSDAQVMANWPEDFLSTEINCNACNLNTLVPKIHIQCMATETSTEKQVPLDFNVTYLSPLYLRRSMEIIVSKFRQRLEDCENLRLHHPDEYWNLLWYFAQRKLDYNWLLQESDWNKLRITPIIDSGLTKYPLDDEELGKQMRIILGHIKTKNLKLAMIQWLKNRENTSTKERDQSIWDISLYDAFFNLDVPLLYQKYEDYVNEFRQICSIIQPVIGDCPPEKKVVKYEIIFKHIRPLFPRLHQYRIQNNQS</sequence>
<keyword evidence="1" id="KW-0175">Coiled coil</keyword>
<feature type="coiled-coil region" evidence="1">
    <location>
        <begin position="137"/>
        <end position="164"/>
    </location>
</feature>
<gene>
    <name evidence="2" type="ORF">RFI_05709</name>
</gene>
<evidence type="ECO:0000256" key="1">
    <source>
        <dbReference type="SAM" id="Coils"/>
    </source>
</evidence>